<dbReference type="InterPro" id="IPR050237">
    <property type="entry name" value="ATP-dep_AMP-bd_enzyme"/>
</dbReference>
<gene>
    <name evidence="4" type="ORF">AZ34_06440</name>
</gene>
<dbReference type="InterPro" id="IPR020845">
    <property type="entry name" value="AMP-binding_CS"/>
</dbReference>
<keyword evidence="4" id="KW-0436">Ligase</keyword>
<organism evidence="4 5">
    <name type="scientific">Hylemonella gracilis str. Niagara R</name>
    <dbReference type="NCBI Taxonomy" id="1458275"/>
    <lineage>
        <taxon>Bacteria</taxon>
        <taxon>Pseudomonadati</taxon>
        <taxon>Pseudomonadota</taxon>
        <taxon>Betaproteobacteria</taxon>
        <taxon>Burkholderiales</taxon>
        <taxon>Comamonadaceae</taxon>
        <taxon>Hylemonella</taxon>
    </lineage>
</organism>
<evidence type="ECO:0000259" key="3">
    <source>
        <dbReference type="Pfam" id="PF13193"/>
    </source>
</evidence>
<dbReference type="InterPro" id="IPR045851">
    <property type="entry name" value="AMP-bd_C_sf"/>
</dbReference>
<dbReference type="Proteomes" id="UP000023268">
    <property type="component" value="Unassembled WGS sequence"/>
</dbReference>
<feature type="region of interest" description="Disordered" evidence="1">
    <location>
        <begin position="526"/>
        <end position="557"/>
    </location>
</feature>
<sequence length="557" mass="59971">MTNPDDSLQAFKPFADIIAAHAQARPEAVAFRVEDRTLDWRALQGRVNEVARALLRDGIAPGDRVALLGFASLSYVECFFGIVAARACVVPLPVSASVETLEALLADCDAKLLFVDPDVGDAILDMTGRLAALQVVPFGRAGAEGGVYAAWRTHGQSVGQAVGLAGQAVQEGLSGAPLPQSQAEDPFNIIYSSGTTGLPKGIVHLHGMRQQQASRKGFFTPQARTLLSTPMYSNTTLMPMLGTLVNGGTTLLMRKFDAGRYLALAQAQRATHTMLVPVQYQRLLAHPDFAGSDLSALELSQSTGAPMDLALKRDILWRWPGRFLEVYGMTEGGGSCFLDARAHPDKLATVGRPAHGSEVFLIDETGRRLSEGQPGAVGEVVGRSPYMMAGYHNRPEATAQLRWLDEQGRVYHRSGDIGRFDEDGFLILLDRIKDVIISGGHNIYASDLEAVLARHADVADSAVIGVPSSAWGETPLALVVPKPGARLDPDALRDWVNAQVGKTQRLSGVELRAALPRNALGKLSKKELRTPYWETRGETSGETRDGARQEQTKAPSP</sequence>
<dbReference type="PANTHER" id="PTHR43767:SF1">
    <property type="entry name" value="NONRIBOSOMAL PEPTIDE SYNTHASE PES1 (EUROFUNG)-RELATED"/>
    <property type="match status" value="1"/>
</dbReference>
<dbReference type="SUPFAM" id="SSF56801">
    <property type="entry name" value="Acetyl-CoA synthetase-like"/>
    <property type="match status" value="1"/>
</dbReference>
<dbReference type="Gene3D" id="3.30.300.30">
    <property type="match status" value="1"/>
</dbReference>
<dbReference type="STRING" id="1458275.AZ34_06440"/>
<accession>A0A016XHN5</accession>
<comment type="caution">
    <text evidence="4">The sequence shown here is derived from an EMBL/GenBank/DDBJ whole genome shotgun (WGS) entry which is preliminary data.</text>
</comment>
<dbReference type="GO" id="GO:0016878">
    <property type="term" value="F:acid-thiol ligase activity"/>
    <property type="evidence" value="ECO:0007669"/>
    <property type="project" value="UniProtKB-ARBA"/>
</dbReference>
<dbReference type="InterPro" id="IPR042099">
    <property type="entry name" value="ANL_N_sf"/>
</dbReference>
<dbReference type="Pfam" id="PF13193">
    <property type="entry name" value="AMP-binding_C"/>
    <property type="match status" value="1"/>
</dbReference>
<dbReference type="InterPro" id="IPR000873">
    <property type="entry name" value="AMP-dep_synth/lig_dom"/>
</dbReference>
<protein>
    <submittedName>
        <fullName evidence="4">4-coumarate--CoA ligase</fullName>
    </submittedName>
</protein>
<evidence type="ECO:0000313" key="5">
    <source>
        <dbReference type="Proteomes" id="UP000023268"/>
    </source>
</evidence>
<feature type="domain" description="AMP-binding enzyme C-terminal" evidence="3">
    <location>
        <begin position="448"/>
        <end position="522"/>
    </location>
</feature>
<dbReference type="PROSITE" id="PS00455">
    <property type="entry name" value="AMP_BINDING"/>
    <property type="match status" value="1"/>
</dbReference>
<dbReference type="Pfam" id="PF00501">
    <property type="entry name" value="AMP-binding"/>
    <property type="match status" value="1"/>
</dbReference>
<dbReference type="Gene3D" id="3.40.50.12780">
    <property type="entry name" value="N-terminal domain of ligase-like"/>
    <property type="match status" value="1"/>
</dbReference>
<dbReference type="RefSeq" id="WP_081767308.1">
    <property type="nucleotide sequence ID" value="NZ_JEMG01000001.1"/>
</dbReference>
<reference evidence="4 5" key="1">
    <citation type="submission" date="2014-02" db="EMBL/GenBank/DDBJ databases">
        <title>Draft Genome of Hylemonella gracilis isolated from the Niagara River.</title>
        <authorList>
            <person name="Pawlowski D.R."/>
            <person name="Koudelka G.B."/>
        </authorList>
    </citation>
    <scope>NUCLEOTIDE SEQUENCE [LARGE SCALE GENOMIC DNA]</scope>
    <source>
        <strain evidence="4 5">Niagara R</strain>
    </source>
</reference>
<evidence type="ECO:0000313" key="4">
    <source>
        <dbReference type="EMBL" id="EYC50738.1"/>
    </source>
</evidence>
<feature type="compositionally biased region" description="Basic and acidic residues" evidence="1">
    <location>
        <begin position="526"/>
        <end position="551"/>
    </location>
</feature>
<name>A0A016XHN5_9BURK</name>
<dbReference type="AlphaFoldDB" id="A0A016XHN5"/>
<dbReference type="InterPro" id="IPR025110">
    <property type="entry name" value="AMP-bd_C"/>
</dbReference>
<evidence type="ECO:0000259" key="2">
    <source>
        <dbReference type="Pfam" id="PF00501"/>
    </source>
</evidence>
<dbReference type="PANTHER" id="PTHR43767">
    <property type="entry name" value="LONG-CHAIN-FATTY-ACID--COA LIGASE"/>
    <property type="match status" value="1"/>
</dbReference>
<proteinExistence type="predicted"/>
<evidence type="ECO:0000256" key="1">
    <source>
        <dbReference type="SAM" id="MobiDB-lite"/>
    </source>
</evidence>
<feature type="domain" description="AMP-dependent synthetase/ligase" evidence="2">
    <location>
        <begin position="20"/>
        <end position="392"/>
    </location>
</feature>
<dbReference type="EMBL" id="JEMG01000001">
    <property type="protein sequence ID" value="EYC50738.1"/>
    <property type="molecule type" value="Genomic_DNA"/>
</dbReference>
<dbReference type="eggNOG" id="COG0318">
    <property type="taxonomic scope" value="Bacteria"/>
</dbReference>